<dbReference type="GO" id="GO:0043565">
    <property type="term" value="F:sequence-specific DNA binding"/>
    <property type="evidence" value="ECO:0007669"/>
    <property type="project" value="InterPro"/>
</dbReference>
<comment type="subcellular location">
    <subcellularLocation>
        <location evidence="2">Cytoplasm</location>
    </subcellularLocation>
    <subcellularLocation>
        <location evidence="1">Nucleus</location>
    </subcellularLocation>
</comment>
<organism evidence="6 7">
    <name type="scientific">Pseudovirgaria hyperparasitica</name>
    <dbReference type="NCBI Taxonomy" id="470096"/>
    <lineage>
        <taxon>Eukaryota</taxon>
        <taxon>Fungi</taxon>
        <taxon>Dikarya</taxon>
        <taxon>Ascomycota</taxon>
        <taxon>Pezizomycotina</taxon>
        <taxon>Dothideomycetes</taxon>
        <taxon>Dothideomycetes incertae sedis</taxon>
        <taxon>Acrospermales</taxon>
        <taxon>Acrospermaceae</taxon>
        <taxon>Pseudovirgaria</taxon>
    </lineage>
</organism>
<protein>
    <submittedName>
        <fullName evidence="6">Translin</fullName>
    </submittedName>
</protein>
<dbReference type="Gene3D" id="1.20.58.200">
    <property type="entry name" value="Translin, domain 2"/>
    <property type="match status" value="1"/>
</dbReference>
<dbReference type="InterPro" id="IPR016069">
    <property type="entry name" value="Translin_C"/>
</dbReference>
<dbReference type="Pfam" id="PF01997">
    <property type="entry name" value="Translin"/>
    <property type="match status" value="1"/>
</dbReference>
<evidence type="ECO:0000256" key="2">
    <source>
        <dbReference type="ARBA" id="ARBA00004496"/>
    </source>
</evidence>
<dbReference type="Gene3D" id="1.20.58.190">
    <property type="entry name" value="Translin, domain 1"/>
    <property type="match status" value="1"/>
</dbReference>
<dbReference type="Proteomes" id="UP000799437">
    <property type="component" value="Unassembled WGS sequence"/>
</dbReference>
<sequence length="236" mass="25936">MSLKNPPSTTHSPLTPIFESFKSALDTHHDRRERIIKASRDITATSKKLIFALHRTPTPSTASFHSTIAAFYASIAPDLHGPNAHRYAVNLTGANQEYIEALCFERYITTRTLLSYEECCGVFARLGICVGGGVGIGVEDYVLGMCDFTGEVMRVGVLGAAERGVTGGDKGQGEEKGQGRLLLDDLRDVRMVLEALDVQEGSWFGGQLEKKMVVVRQSVEKVEKASYELVIRGRER</sequence>
<dbReference type="GeneID" id="54483612"/>
<dbReference type="GO" id="GO:0005737">
    <property type="term" value="C:cytoplasm"/>
    <property type="evidence" value="ECO:0007669"/>
    <property type="project" value="UniProtKB-SubCell"/>
</dbReference>
<proteinExistence type="inferred from homology"/>
<keyword evidence="5" id="KW-0539">Nucleus</keyword>
<comment type="similarity">
    <text evidence="3">Belongs to the translin family.</text>
</comment>
<evidence type="ECO:0000256" key="1">
    <source>
        <dbReference type="ARBA" id="ARBA00004123"/>
    </source>
</evidence>
<dbReference type="GO" id="GO:0005634">
    <property type="term" value="C:nucleus"/>
    <property type="evidence" value="ECO:0007669"/>
    <property type="project" value="UniProtKB-SubCell"/>
</dbReference>
<dbReference type="SUPFAM" id="SSF74784">
    <property type="entry name" value="Translin"/>
    <property type="match status" value="1"/>
</dbReference>
<dbReference type="RefSeq" id="XP_033595473.1">
    <property type="nucleotide sequence ID" value="XM_033742558.1"/>
</dbReference>
<reference evidence="6" key="1">
    <citation type="journal article" date="2020" name="Stud. Mycol.">
        <title>101 Dothideomycetes genomes: a test case for predicting lifestyles and emergence of pathogens.</title>
        <authorList>
            <person name="Haridas S."/>
            <person name="Albert R."/>
            <person name="Binder M."/>
            <person name="Bloem J."/>
            <person name="Labutti K."/>
            <person name="Salamov A."/>
            <person name="Andreopoulos B."/>
            <person name="Baker S."/>
            <person name="Barry K."/>
            <person name="Bills G."/>
            <person name="Bluhm B."/>
            <person name="Cannon C."/>
            <person name="Castanera R."/>
            <person name="Culley D."/>
            <person name="Daum C."/>
            <person name="Ezra D."/>
            <person name="Gonzalez J."/>
            <person name="Henrissat B."/>
            <person name="Kuo A."/>
            <person name="Liang C."/>
            <person name="Lipzen A."/>
            <person name="Lutzoni F."/>
            <person name="Magnuson J."/>
            <person name="Mondo S."/>
            <person name="Nolan M."/>
            <person name="Ohm R."/>
            <person name="Pangilinan J."/>
            <person name="Park H.-J."/>
            <person name="Ramirez L."/>
            <person name="Alfaro M."/>
            <person name="Sun H."/>
            <person name="Tritt A."/>
            <person name="Yoshinaga Y."/>
            <person name="Zwiers L.-H."/>
            <person name="Turgeon B."/>
            <person name="Goodwin S."/>
            <person name="Spatafora J."/>
            <person name="Crous P."/>
            <person name="Grigoriev I."/>
        </authorList>
    </citation>
    <scope>NUCLEOTIDE SEQUENCE</scope>
    <source>
        <strain evidence="6">CBS 121739</strain>
    </source>
</reference>
<accession>A0A6A6VQZ9</accession>
<dbReference type="OrthoDB" id="31005at2759"/>
<feature type="non-terminal residue" evidence="6">
    <location>
        <position position="236"/>
    </location>
</feature>
<evidence type="ECO:0000256" key="4">
    <source>
        <dbReference type="ARBA" id="ARBA00022490"/>
    </source>
</evidence>
<dbReference type="InterPro" id="IPR016068">
    <property type="entry name" value="Translin_N"/>
</dbReference>
<dbReference type="PANTHER" id="PTHR10741">
    <property type="entry name" value="TRANSLIN AND TRANSLIN ASSOCIATED PROTEIN X"/>
    <property type="match status" value="1"/>
</dbReference>
<dbReference type="AlphaFoldDB" id="A0A6A6VQZ9"/>
<name>A0A6A6VQZ9_9PEZI</name>
<dbReference type="InterPro" id="IPR036081">
    <property type="entry name" value="Translin_sf"/>
</dbReference>
<dbReference type="InterPro" id="IPR002848">
    <property type="entry name" value="Translin_fam"/>
</dbReference>
<evidence type="ECO:0000256" key="5">
    <source>
        <dbReference type="ARBA" id="ARBA00023242"/>
    </source>
</evidence>
<dbReference type="EMBL" id="ML996588">
    <property type="protein sequence ID" value="KAF2753022.1"/>
    <property type="molecule type" value="Genomic_DNA"/>
</dbReference>
<keyword evidence="4" id="KW-0963">Cytoplasm</keyword>
<gene>
    <name evidence="6" type="ORF">EJ05DRAFT_458500</name>
</gene>
<evidence type="ECO:0000313" key="6">
    <source>
        <dbReference type="EMBL" id="KAF2753022.1"/>
    </source>
</evidence>
<evidence type="ECO:0000256" key="3">
    <source>
        <dbReference type="ARBA" id="ARBA00005902"/>
    </source>
</evidence>
<dbReference type="CDD" id="cd14820">
    <property type="entry name" value="TRAX"/>
    <property type="match status" value="1"/>
</dbReference>
<keyword evidence="7" id="KW-1185">Reference proteome</keyword>
<evidence type="ECO:0000313" key="7">
    <source>
        <dbReference type="Proteomes" id="UP000799437"/>
    </source>
</evidence>